<evidence type="ECO:0000313" key="4">
    <source>
        <dbReference type="EMBL" id="MQM09163.1"/>
    </source>
</evidence>
<dbReference type="InterPro" id="IPR018276">
    <property type="entry name" value="DDA1_dom"/>
</dbReference>
<dbReference type="PANTHER" id="PTHR31879">
    <property type="entry name" value="DET1- AND DDB1-ASSOCIATED PROTEIN 1"/>
    <property type="match status" value="1"/>
</dbReference>
<dbReference type="EMBL" id="NMUH01004303">
    <property type="protein sequence ID" value="MQM09163.1"/>
    <property type="molecule type" value="Genomic_DNA"/>
</dbReference>
<keyword evidence="5" id="KW-1185">Reference proteome</keyword>
<evidence type="ECO:0000256" key="1">
    <source>
        <dbReference type="ARBA" id="ARBA00008042"/>
    </source>
</evidence>
<evidence type="ECO:0000259" key="3">
    <source>
        <dbReference type="Pfam" id="PF10172"/>
    </source>
</evidence>
<dbReference type="GO" id="GO:0032436">
    <property type="term" value="P:positive regulation of proteasomal ubiquitin-dependent protein catabolic process"/>
    <property type="evidence" value="ECO:0007669"/>
    <property type="project" value="TreeGrafter"/>
</dbReference>
<dbReference type="InterPro" id="IPR033575">
    <property type="entry name" value="DDA1-like"/>
</dbReference>
<gene>
    <name evidence="4" type="ORF">Taro_042026</name>
</gene>
<dbReference type="AlphaFoldDB" id="A0A843WCX0"/>
<evidence type="ECO:0000256" key="2">
    <source>
        <dbReference type="SAM" id="MobiDB-lite"/>
    </source>
</evidence>
<feature type="domain" description="DET1- and DDB1-associated protein 1" evidence="3">
    <location>
        <begin position="5"/>
        <end position="69"/>
    </location>
</feature>
<dbReference type="GO" id="GO:0080008">
    <property type="term" value="C:Cul4-RING E3 ubiquitin ligase complex"/>
    <property type="evidence" value="ECO:0007669"/>
    <property type="project" value="TreeGrafter"/>
</dbReference>
<name>A0A843WCX0_COLES</name>
<accession>A0A843WCX0</accession>
<feature type="region of interest" description="Disordered" evidence="2">
    <location>
        <begin position="75"/>
        <end position="100"/>
    </location>
</feature>
<dbReference type="Proteomes" id="UP000652761">
    <property type="component" value="Unassembled WGS sequence"/>
</dbReference>
<dbReference type="OrthoDB" id="8598182at2759"/>
<dbReference type="Pfam" id="PF10172">
    <property type="entry name" value="DDA1"/>
    <property type="match status" value="1"/>
</dbReference>
<protein>
    <recommendedName>
        <fullName evidence="3">DET1- and DDB1-associated protein 1 domain-containing protein</fullName>
    </recommendedName>
</protein>
<sequence>MWMGSMLGDWPSYDPHNFSRLRASDPAQPSKLTAVTYHPTHDRTLPPSNQVISTEAENILLRQFYQSKEDKLRTKRAAQDNLMPDHRCKQPRGSCAEGPY</sequence>
<proteinExistence type="inferred from homology"/>
<evidence type="ECO:0000313" key="5">
    <source>
        <dbReference type="Proteomes" id="UP000652761"/>
    </source>
</evidence>
<reference evidence="4" key="1">
    <citation type="submission" date="2017-07" db="EMBL/GenBank/DDBJ databases">
        <title>Taro Niue Genome Assembly and Annotation.</title>
        <authorList>
            <person name="Atibalentja N."/>
            <person name="Keating K."/>
            <person name="Fields C.J."/>
        </authorList>
    </citation>
    <scope>NUCLEOTIDE SEQUENCE</scope>
    <source>
        <strain evidence="4">Niue_2</strain>
        <tissue evidence="4">Leaf</tissue>
    </source>
</reference>
<comment type="caution">
    <text evidence="4">The sequence shown here is derived from an EMBL/GenBank/DDBJ whole genome shotgun (WGS) entry which is preliminary data.</text>
</comment>
<comment type="similarity">
    <text evidence="1">Belongs to the DDA1 family.</text>
</comment>
<dbReference type="PANTHER" id="PTHR31879:SF8">
    <property type="entry name" value="DET1- AND DDB1-ASSOCIATED PROTEIN 1"/>
    <property type="match status" value="1"/>
</dbReference>
<organism evidence="4 5">
    <name type="scientific">Colocasia esculenta</name>
    <name type="common">Wild taro</name>
    <name type="synonym">Arum esculentum</name>
    <dbReference type="NCBI Taxonomy" id="4460"/>
    <lineage>
        <taxon>Eukaryota</taxon>
        <taxon>Viridiplantae</taxon>
        <taxon>Streptophyta</taxon>
        <taxon>Embryophyta</taxon>
        <taxon>Tracheophyta</taxon>
        <taxon>Spermatophyta</taxon>
        <taxon>Magnoliopsida</taxon>
        <taxon>Liliopsida</taxon>
        <taxon>Araceae</taxon>
        <taxon>Aroideae</taxon>
        <taxon>Colocasieae</taxon>
        <taxon>Colocasia</taxon>
    </lineage>
</organism>